<dbReference type="Pfam" id="PF01832">
    <property type="entry name" value="Glucosaminidase"/>
    <property type="match status" value="1"/>
</dbReference>
<proteinExistence type="predicted"/>
<name>I4ELU2_9BACT</name>
<dbReference type="GO" id="GO:0004040">
    <property type="term" value="F:amidase activity"/>
    <property type="evidence" value="ECO:0007669"/>
    <property type="project" value="InterPro"/>
</dbReference>
<evidence type="ECO:0000313" key="4">
    <source>
        <dbReference type="Proteomes" id="UP000004221"/>
    </source>
</evidence>
<dbReference type="InterPro" id="IPR036365">
    <property type="entry name" value="PGBD-like_sf"/>
</dbReference>
<accession>I4ELU2</accession>
<protein>
    <recommendedName>
        <fullName evidence="2">Mannosyl-glycoprotein endo-beta-N-acetylglucosamidase-like domain-containing protein</fullName>
    </recommendedName>
</protein>
<dbReference type="Gene3D" id="2.10.70.40">
    <property type="entry name" value="peptidoglycan hydrolase"/>
    <property type="match status" value="1"/>
</dbReference>
<keyword evidence="4" id="KW-1185">Reference proteome</keyword>
<dbReference type="InterPro" id="IPR002477">
    <property type="entry name" value="Peptidoglycan-bd-like"/>
</dbReference>
<gene>
    <name evidence="3" type="ORF">NITHO_530012</name>
</gene>
<dbReference type="Proteomes" id="UP000004221">
    <property type="component" value="Unassembled WGS sequence"/>
</dbReference>
<sequence>MPNGQFIQTCVGPAQATETEFNVPTSVTIAQAILESGWGKFHMGSANNYFGIKAKGPTSYGPIAIGAVQLPTREVINGQSVMVNAWFRAYASMTDSFRDHGDFLRRNSRYQAAFQHSDDADEFARKIAQAGYATDPNYASALINIMRANNLYQYNVVASQGSGPAPDYAPVKPDWPLVRLNNNRPAVLTIKLLLQERNNLTLTFDTNFDAATDRAVRAFQGQNGLGVDGIVGPKTWGKLIVTRRIGNAGPAVSGIQQLLGLWDIDLAITDAEGVFGPSTEAAVTAFQTMYRLNAIDGIVGPETWQWLVGLYG</sequence>
<reference evidence="3 4" key="1">
    <citation type="journal article" date="2012" name="ISME J.">
        <title>Nitrification expanded: discovery, physiology and genomics of a nitrite-oxidizing bacterium from the phylum Chloroflexi.</title>
        <authorList>
            <person name="Sorokin D.Y."/>
            <person name="Lucker S."/>
            <person name="Vejmelkova D."/>
            <person name="Kostrikina N.A."/>
            <person name="Kleerebezem R."/>
            <person name="Rijpstra W.I."/>
            <person name="Damste J.S."/>
            <person name="Le Paslier D."/>
            <person name="Muyzer G."/>
            <person name="Wagner M."/>
            <person name="van Loosdrecht M.C."/>
            <person name="Daims H."/>
        </authorList>
    </citation>
    <scope>NUCLEOTIDE SEQUENCE [LARGE SCALE GENOMIC DNA]</scope>
    <source>
        <strain evidence="4">none</strain>
    </source>
</reference>
<feature type="domain" description="Mannosyl-glycoprotein endo-beta-N-acetylglucosamidase-like" evidence="2">
    <location>
        <begin position="3"/>
        <end position="155"/>
    </location>
</feature>
<dbReference type="InterPro" id="IPR051056">
    <property type="entry name" value="Glycosyl_Hydrolase_73"/>
</dbReference>
<dbReference type="InterPro" id="IPR002901">
    <property type="entry name" value="MGlyc_endo_b_GlcNAc-like_dom"/>
</dbReference>
<evidence type="ECO:0000259" key="2">
    <source>
        <dbReference type="SMART" id="SM00047"/>
    </source>
</evidence>
<dbReference type="PRINTS" id="PR01002">
    <property type="entry name" value="FLGFLGJ"/>
</dbReference>
<dbReference type="InterPro" id="IPR036366">
    <property type="entry name" value="PGBDSf"/>
</dbReference>
<dbReference type="PANTHER" id="PTHR33308:SF9">
    <property type="entry name" value="PEPTIDOGLYCAN HYDROLASE FLGJ"/>
    <property type="match status" value="1"/>
</dbReference>
<keyword evidence="1" id="KW-0378">Hydrolase</keyword>
<dbReference type="GO" id="GO:0071973">
    <property type="term" value="P:bacterial-type flagellum-dependent cell motility"/>
    <property type="evidence" value="ECO:0007669"/>
    <property type="project" value="TreeGrafter"/>
</dbReference>
<dbReference type="EMBL" id="CAGS01000479">
    <property type="protein sequence ID" value="CCF85654.1"/>
    <property type="molecule type" value="Genomic_DNA"/>
</dbReference>
<evidence type="ECO:0000313" key="3">
    <source>
        <dbReference type="EMBL" id="CCF85654.1"/>
    </source>
</evidence>
<dbReference type="AlphaFoldDB" id="I4ELU2"/>
<dbReference type="PANTHER" id="PTHR33308">
    <property type="entry name" value="PEPTIDOGLYCAN HYDROLASE FLGJ"/>
    <property type="match status" value="1"/>
</dbReference>
<dbReference type="SMART" id="SM00047">
    <property type="entry name" value="LYZ2"/>
    <property type="match status" value="1"/>
</dbReference>
<dbReference type="SUPFAM" id="SSF47090">
    <property type="entry name" value="PGBD-like"/>
    <property type="match status" value="2"/>
</dbReference>
<organism evidence="3 4">
    <name type="scientific">Nitrolancea hollandica Lb</name>
    <dbReference type="NCBI Taxonomy" id="1129897"/>
    <lineage>
        <taxon>Bacteria</taxon>
        <taxon>Pseudomonadati</taxon>
        <taxon>Thermomicrobiota</taxon>
        <taxon>Thermomicrobia</taxon>
        <taxon>Sphaerobacterales</taxon>
        <taxon>Sphaerobacterineae</taxon>
        <taxon>Sphaerobacteraceae</taxon>
        <taxon>Nitrolancea</taxon>
    </lineage>
</organism>
<evidence type="ECO:0000256" key="1">
    <source>
        <dbReference type="ARBA" id="ARBA00022801"/>
    </source>
</evidence>
<dbReference type="Gene3D" id="1.10.101.10">
    <property type="entry name" value="PGBD-like superfamily/PGBD"/>
    <property type="match status" value="2"/>
</dbReference>
<dbReference type="Gene3D" id="1.10.530.10">
    <property type="match status" value="1"/>
</dbReference>
<dbReference type="Pfam" id="PF01471">
    <property type="entry name" value="PG_binding_1"/>
    <property type="match status" value="2"/>
</dbReference>
<dbReference type="OrthoDB" id="9787225at2"/>
<comment type="caution">
    <text evidence="3">The sequence shown here is derived from an EMBL/GenBank/DDBJ whole genome shotgun (WGS) entry which is preliminary data.</text>
</comment>